<dbReference type="Pfam" id="PF12118">
    <property type="entry name" value="SprA-related"/>
    <property type="match status" value="1"/>
</dbReference>
<evidence type="ECO:0000256" key="1">
    <source>
        <dbReference type="SAM" id="MobiDB-lite"/>
    </source>
</evidence>
<dbReference type="EMBL" id="BMFF01000009">
    <property type="protein sequence ID" value="GGD10938.1"/>
    <property type="molecule type" value="Genomic_DNA"/>
</dbReference>
<dbReference type="Proteomes" id="UP000638188">
    <property type="component" value="Unassembled WGS sequence"/>
</dbReference>
<evidence type="ECO:0008006" key="4">
    <source>
        <dbReference type="Google" id="ProtNLM"/>
    </source>
</evidence>
<reference evidence="3" key="1">
    <citation type="journal article" date="2019" name="Int. J. Syst. Evol. Microbiol.">
        <title>The Global Catalogue of Microorganisms (GCM) 10K type strain sequencing project: providing services to taxonomists for standard genome sequencing and annotation.</title>
        <authorList>
            <consortium name="The Broad Institute Genomics Platform"/>
            <consortium name="The Broad Institute Genome Sequencing Center for Infectious Disease"/>
            <person name="Wu L."/>
            <person name="Ma J."/>
        </authorList>
    </citation>
    <scope>NUCLEOTIDE SEQUENCE [LARGE SCALE GENOMIC DNA]</scope>
    <source>
        <strain evidence="3">CGMCC 1.12482</strain>
    </source>
</reference>
<protein>
    <recommendedName>
        <fullName evidence="4">SprA-related family protein</fullName>
    </recommendedName>
</protein>
<feature type="region of interest" description="Disordered" evidence="1">
    <location>
        <begin position="165"/>
        <end position="205"/>
    </location>
</feature>
<name>A0ABQ1Q208_9GAMM</name>
<gene>
    <name evidence="2" type="ORF">GCM10007418_32410</name>
</gene>
<feature type="region of interest" description="Disordered" evidence="1">
    <location>
        <begin position="1"/>
        <end position="52"/>
    </location>
</feature>
<accession>A0ABQ1Q208</accession>
<proteinExistence type="predicted"/>
<sequence>MATAAPGEGENPPSGQSAGIRNDLPGSLVGEGGVAKESDDSSQREAQVRQELASREARLEMIEQAEIQDLAARDREVRAHEQAHMAVGGQYAGGVSYDYSRGPDGRLYATGGSVSIDISPVSGDPAATINKMQQVQRAALAPAEPSGQDRVVAAQAAQLIAQARSEIASSTVEAEPRSAASGNESGEAETDVIEQPDAAPVVSGSRELATYRQIDSSSQYAQATFSASA</sequence>
<evidence type="ECO:0000313" key="2">
    <source>
        <dbReference type="EMBL" id="GGD10938.1"/>
    </source>
</evidence>
<evidence type="ECO:0000313" key="3">
    <source>
        <dbReference type="Proteomes" id="UP000638188"/>
    </source>
</evidence>
<feature type="compositionally biased region" description="Basic and acidic residues" evidence="1">
    <location>
        <begin position="34"/>
        <end position="52"/>
    </location>
</feature>
<organism evidence="2 3">
    <name type="scientific">Halopseudomonas salina</name>
    <dbReference type="NCBI Taxonomy" id="1323744"/>
    <lineage>
        <taxon>Bacteria</taxon>
        <taxon>Pseudomonadati</taxon>
        <taxon>Pseudomonadota</taxon>
        <taxon>Gammaproteobacteria</taxon>
        <taxon>Pseudomonadales</taxon>
        <taxon>Pseudomonadaceae</taxon>
        <taxon>Halopseudomonas</taxon>
    </lineage>
</organism>
<dbReference type="InterPro" id="IPR021973">
    <property type="entry name" value="SprA-related"/>
</dbReference>
<dbReference type="RefSeq" id="WP_150279231.1">
    <property type="nucleotide sequence ID" value="NZ_BMFF01000009.1"/>
</dbReference>
<keyword evidence="3" id="KW-1185">Reference proteome</keyword>
<comment type="caution">
    <text evidence="2">The sequence shown here is derived from an EMBL/GenBank/DDBJ whole genome shotgun (WGS) entry which is preliminary data.</text>
</comment>